<dbReference type="EMBL" id="JABFBC010000001">
    <property type="protein sequence ID" value="NNU80590.1"/>
    <property type="molecule type" value="Genomic_DNA"/>
</dbReference>
<name>A0A849L2Y0_9RHOB</name>
<evidence type="ECO:0000313" key="1">
    <source>
        <dbReference type="EMBL" id="NNU80590.1"/>
    </source>
</evidence>
<dbReference type="AlphaFoldDB" id="A0A849L2Y0"/>
<sequence>MLANILLSGLVMAIPLVGAVTAAPVRPDRPALVIAAPWADAAAILDQVGASPLMTGARGIGAETLLSETQIAAVQGRRDVWLMLDLGRLTALCGRSREDI</sequence>
<protein>
    <submittedName>
        <fullName evidence="1">Uncharacterized protein</fullName>
    </submittedName>
</protein>
<dbReference type="RefSeq" id="WP_171324486.1">
    <property type="nucleotide sequence ID" value="NZ_JABFBC010000001.1"/>
</dbReference>
<reference evidence="1 2" key="1">
    <citation type="submission" date="2020-05" db="EMBL/GenBank/DDBJ databases">
        <title>Gimesia benthica sp. nov., a novel planctomycete isolated from a deep-sea water sample of the Northwest Indian Ocean.</title>
        <authorList>
            <person name="Wang J."/>
            <person name="Ruan C."/>
            <person name="Song L."/>
            <person name="Zhu Y."/>
            <person name="Li A."/>
            <person name="Zheng X."/>
            <person name="Wang L."/>
            <person name="Lu Z."/>
            <person name="Huang Y."/>
            <person name="Du W."/>
            <person name="Zhou Y."/>
            <person name="Huang L."/>
            <person name="Dai X."/>
        </authorList>
    </citation>
    <scope>NUCLEOTIDE SEQUENCE [LARGE SCALE GENOMIC DNA]</scope>
    <source>
        <strain evidence="1 2">YYQ-30</strain>
    </source>
</reference>
<evidence type="ECO:0000313" key="2">
    <source>
        <dbReference type="Proteomes" id="UP000572377"/>
    </source>
</evidence>
<organism evidence="1 2">
    <name type="scientific">Halovulum dunhuangense</name>
    <dbReference type="NCBI Taxonomy" id="1505036"/>
    <lineage>
        <taxon>Bacteria</taxon>
        <taxon>Pseudomonadati</taxon>
        <taxon>Pseudomonadota</taxon>
        <taxon>Alphaproteobacteria</taxon>
        <taxon>Rhodobacterales</taxon>
        <taxon>Paracoccaceae</taxon>
        <taxon>Halovulum</taxon>
    </lineage>
</organism>
<comment type="caution">
    <text evidence="1">The sequence shown here is derived from an EMBL/GenBank/DDBJ whole genome shotgun (WGS) entry which is preliminary data.</text>
</comment>
<keyword evidence="2" id="KW-1185">Reference proteome</keyword>
<dbReference type="Proteomes" id="UP000572377">
    <property type="component" value="Unassembled WGS sequence"/>
</dbReference>
<accession>A0A849L2Y0</accession>
<proteinExistence type="predicted"/>
<gene>
    <name evidence="1" type="ORF">HMH01_09095</name>
</gene>